<dbReference type="EMBL" id="KB822719">
    <property type="protein sequence ID" value="ETN41404.1"/>
    <property type="molecule type" value="Genomic_DNA"/>
</dbReference>
<dbReference type="STRING" id="1220924.W2S0F5"/>
<sequence>MPAATNYRFINSYSGNGSKPSKDARRDVRSYVARVSHTAGTKDKVTRLKGDKHRSTVVCKSGLAVATHTSPGAMPNHDHKLDQVWVIQLLADLVVVDVEITSLQDEDDDDSPPKRKLLVSNRPPPAHTDVVARCQHESQLQYPPSSKNITARPFASPVHILSSHTSTPISHLAVYHKPYIAAVLHNYVTKLALPIPEIDNNSPRPLLRTVWLPMVMQNAAIFQVIALFAAAHWATYAEPARHAALYSEILALKQSALQGLLSGLRLANAHLDSAKSAGGGNARGKLSNGEEECLIAAIAKMASYEAIFGDPASYHTHMNAASRLLRARGGLASLGMDGMLSRLLRFIDTNSAFLLGTHLYLEHDQGVGVCLPRHMPFRLKRFDDDVGAQQGVRRGDVADANAKVEEMGRREVQGLGTVNVQRFVGWCGTEDGSTF</sequence>
<dbReference type="HOGENOM" id="CLU_051520_1_0_1"/>
<proteinExistence type="predicted"/>
<evidence type="ECO:0000313" key="3">
    <source>
        <dbReference type="Proteomes" id="UP000030752"/>
    </source>
</evidence>
<dbReference type="OrthoDB" id="4159781at2759"/>
<dbReference type="PANTHER" id="PTHR37540">
    <property type="entry name" value="TRANSCRIPTION FACTOR (ACR-2), PUTATIVE-RELATED-RELATED"/>
    <property type="match status" value="1"/>
</dbReference>
<keyword evidence="3" id="KW-1185">Reference proteome</keyword>
<dbReference type="InParanoid" id="W2S0F5"/>
<evidence type="ECO:0000256" key="1">
    <source>
        <dbReference type="SAM" id="MobiDB-lite"/>
    </source>
</evidence>
<protein>
    <recommendedName>
        <fullName evidence="4">Transcription factor domain-containing protein</fullName>
    </recommendedName>
</protein>
<organism evidence="2 3">
    <name type="scientific">Cyphellophora europaea (strain CBS 101466)</name>
    <name type="common">Phialophora europaea</name>
    <dbReference type="NCBI Taxonomy" id="1220924"/>
    <lineage>
        <taxon>Eukaryota</taxon>
        <taxon>Fungi</taxon>
        <taxon>Dikarya</taxon>
        <taxon>Ascomycota</taxon>
        <taxon>Pezizomycotina</taxon>
        <taxon>Eurotiomycetes</taxon>
        <taxon>Chaetothyriomycetidae</taxon>
        <taxon>Chaetothyriales</taxon>
        <taxon>Cyphellophoraceae</taxon>
        <taxon>Cyphellophora</taxon>
    </lineage>
</organism>
<dbReference type="Pfam" id="PF11951">
    <property type="entry name" value="Fungal_trans_2"/>
    <property type="match status" value="1"/>
</dbReference>
<dbReference type="AlphaFoldDB" id="W2S0F5"/>
<dbReference type="Proteomes" id="UP000030752">
    <property type="component" value="Unassembled WGS sequence"/>
</dbReference>
<dbReference type="InterPro" id="IPR021858">
    <property type="entry name" value="Fun_TF"/>
</dbReference>
<dbReference type="VEuPathDB" id="FungiDB:HMPREF1541_03339"/>
<evidence type="ECO:0000313" key="2">
    <source>
        <dbReference type="EMBL" id="ETN41404.1"/>
    </source>
</evidence>
<name>W2S0F5_CYPE1</name>
<reference evidence="2 3" key="1">
    <citation type="submission" date="2013-03" db="EMBL/GenBank/DDBJ databases">
        <title>The Genome Sequence of Phialophora europaea CBS 101466.</title>
        <authorList>
            <consortium name="The Broad Institute Genomics Platform"/>
            <person name="Cuomo C."/>
            <person name="de Hoog S."/>
            <person name="Gorbushina A."/>
            <person name="Walker B."/>
            <person name="Young S.K."/>
            <person name="Zeng Q."/>
            <person name="Gargeya S."/>
            <person name="Fitzgerald M."/>
            <person name="Haas B."/>
            <person name="Abouelleil A."/>
            <person name="Allen A.W."/>
            <person name="Alvarado L."/>
            <person name="Arachchi H.M."/>
            <person name="Berlin A.M."/>
            <person name="Chapman S.B."/>
            <person name="Gainer-Dewar J."/>
            <person name="Goldberg J."/>
            <person name="Griggs A."/>
            <person name="Gujja S."/>
            <person name="Hansen M."/>
            <person name="Howarth C."/>
            <person name="Imamovic A."/>
            <person name="Ireland A."/>
            <person name="Larimer J."/>
            <person name="McCowan C."/>
            <person name="Murphy C."/>
            <person name="Pearson M."/>
            <person name="Poon T.W."/>
            <person name="Priest M."/>
            <person name="Roberts A."/>
            <person name="Saif S."/>
            <person name="Shea T."/>
            <person name="Sisk P."/>
            <person name="Sykes S."/>
            <person name="Wortman J."/>
            <person name="Nusbaum C."/>
            <person name="Birren B."/>
        </authorList>
    </citation>
    <scope>NUCLEOTIDE SEQUENCE [LARGE SCALE GENOMIC DNA]</scope>
    <source>
        <strain evidence="2 3">CBS 101466</strain>
    </source>
</reference>
<accession>W2S0F5</accession>
<dbReference type="eggNOG" id="ENOG502SN1P">
    <property type="taxonomic scope" value="Eukaryota"/>
</dbReference>
<evidence type="ECO:0008006" key="4">
    <source>
        <dbReference type="Google" id="ProtNLM"/>
    </source>
</evidence>
<gene>
    <name evidence="2" type="ORF">HMPREF1541_03339</name>
</gene>
<dbReference type="PANTHER" id="PTHR37540:SF5">
    <property type="entry name" value="TRANSCRIPTION FACTOR DOMAIN-CONTAINING PROTEIN"/>
    <property type="match status" value="1"/>
</dbReference>
<feature type="region of interest" description="Disordered" evidence="1">
    <location>
        <begin position="104"/>
        <end position="128"/>
    </location>
</feature>
<dbReference type="GeneID" id="19970678"/>
<dbReference type="RefSeq" id="XP_008715913.1">
    <property type="nucleotide sequence ID" value="XM_008717691.1"/>
</dbReference>